<dbReference type="EMBL" id="ML977506">
    <property type="protein sequence ID" value="KAF2129429.1"/>
    <property type="molecule type" value="Genomic_DNA"/>
</dbReference>
<accession>A0A6A6AC87</accession>
<protein>
    <submittedName>
        <fullName evidence="1">Uncharacterized protein</fullName>
    </submittedName>
</protein>
<reference evidence="1" key="1">
    <citation type="journal article" date="2020" name="Stud. Mycol.">
        <title>101 Dothideomycetes genomes: a test case for predicting lifestyles and emergence of pathogens.</title>
        <authorList>
            <person name="Haridas S."/>
            <person name="Albert R."/>
            <person name="Binder M."/>
            <person name="Bloem J."/>
            <person name="Labutti K."/>
            <person name="Salamov A."/>
            <person name="Andreopoulos B."/>
            <person name="Baker S."/>
            <person name="Barry K."/>
            <person name="Bills G."/>
            <person name="Bluhm B."/>
            <person name="Cannon C."/>
            <person name="Castanera R."/>
            <person name="Culley D."/>
            <person name="Daum C."/>
            <person name="Ezra D."/>
            <person name="Gonzalez J."/>
            <person name="Henrissat B."/>
            <person name="Kuo A."/>
            <person name="Liang C."/>
            <person name="Lipzen A."/>
            <person name="Lutzoni F."/>
            <person name="Magnuson J."/>
            <person name="Mondo S."/>
            <person name="Nolan M."/>
            <person name="Ohm R."/>
            <person name="Pangilinan J."/>
            <person name="Park H.-J."/>
            <person name="Ramirez L."/>
            <person name="Alfaro M."/>
            <person name="Sun H."/>
            <person name="Tritt A."/>
            <person name="Yoshinaga Y."/>
            <person name="Zwiers L.-H."/>
            <person name="Turgeon B."/>
            <person name="Goodwin S."/>
            <person name="Spatafora J."/>
            <person name="Crous P."/>
            <person name="Grigoriev I."/>
        </authorList>
    </citation>
    <scope>NUCLEOTIDE SEQUENCE</scope>
    <source>
        <strain evidence="1">CBS 119687</strain>
    </source>
</reference>
<evidence type="ECO:0000313" key="2">
    <source>
        <dbReference type="Proteomes" id="UP000799771"/>
    </source>
</evidence>
<evidence type="ECO:0000313" key="1">
    <source>
        <dbReference type="EMBL" id="KAF2129429.1"/>
    </source>
</evidence>
<organism evidence="1 2">
    <name type="scientific">Dothidotthia symphoricarpi CBS 119687</name>
    <dbReference type="NCBI Taxonomy" id="1392245"/>
    <lineage>
        <taxon>Eukaryota</taxon>
        <taxon>Fungi</taxon>
        <taxon>Dikarya</taxon>
        <taxon>Ascomycota</taxon>
        <taxon>Pezizomycotina</taxon>
        <taxon>Dothideomycetes</taxon>
        <taxon>Pleosporomycetidae</taxon>
        <taxon>Pleosporales</taxon>
        <taxon>Dothidotthiaceae</taxon>
        <taxon>Dothidotthia</taxon>
    </lineage>
</organism>
<dbReference type="GeneID" id="54410883"/>
<dbReference type="AlphaFoldDB" id="A0A6A6AC87"/>
<dbReference type="Proteomes" id="UP000799771">
    <property type="component" value="Unassembled WGS sequence"/>
</dbReference>
<keyword evidence="2" id="KW-1185">Reference proteome</keyword>
<dbReference type="OrthoDB" id="3776608at2759"/>
<sequence>MPYIIHVPQIPRPFISNNPNIFMDCHSWGWNVESRPYSDSFCRAARNQENARFEGDRRAEQLEGYWTAELERRERMIDTGTPAATNVERNDAKIILASTRVFGKHVKNDSVQGVVEFMQPKGLVVQVVEVDEWDL</sequence>
<dbReference type="RefSeq" id="XP_033523818.1">
    <property type="nucleotide sequence ID" value="XM_033670451.1"/>
</dbReference>
<name>A0A6A6AC87_9PLEO</name>
<proteinExistence type="predicted"/>
<gene>
    <name evidence="1" type="ORF">P153DRAFT_385638</name>
</gene>